<evidence type="ECO:0000256" key="1">
    <source>
        <dbReference type="SAM" id="Phobius"/>
    </source>
</evidence>
<reference evidence="3" key="1">
    <citation type="submission" date="2018-06" db="EMBL/GenBank/DDBJ databases">
        <authorList>
            <person name="Zhirakovskaya E."/>
        </authorList>
    </citation>
    <scope>NUCLEOTIDE SEQUENCE</scope>
</reference>
<dbReference type="PROSITE" id="PS50206">
    <property type="entry name" value="RHODANESE_3"/>
    <property type="match status" value="1"/>
</dbReference>
<evidence type="ECO:0000259" key="2">
    <source>
        <dbReference type="PROSITE" id="PS50206"/>
    </source>
</evidence>
<organism evidence="3">
    <name type="scientific">hydrothermal vent metagenome</name>
    <dbReference type="NCBI Taxonomy" id="652676"/>
    <lineage>
        <taxon>unclassified sequences</taxon>
        <taxon>metagenomes</taxon>
        <taxon>ecological metagenomes</taxon>
    </lineage>
</organism>
<keyword evidence="1" id="KW-0472">Membrane</keyword>
<keyword evidence="1" id="KW-0812">Transmembrane</keyword>
<feature type="domain" description="Rhodanese" evidence="2">
    <location>
        <begin position="52"/>
        <end position="142"/>
    </location>
</feature>
<dbReference type="InterPro" id="IPR050229">
    <property type="entry name" value="GlpE_sulfurtransferase"/>
</dbReference>
<dbReference type="PANTHER" id="PTHR43031">
    <property type="entry name" value="FAD-DEPENDENT OXIDOREDUCTASE"/>
    <property type="match status" value="1"/>
</dbReference>
<evidence type="ECO:0000313" key="3">
    <source>
        <dbReference type="EMBL" id="VAW73540.1"/>
    </source>
</evidence>
<name>A0A3B0Y9Q4_9ZZZZ</name>
<dbReference type="CDD" id="cd00158">
    <property type="entry name" value="RHOD"/>
    <property type="match status" value="1"/>
</dbReference>
<dbReference type="PANTHER" id="PTHR43031:SF1">
    <property type="entry name" value="PYRIDINE NUCLEOTIDE-DISULPHIDE OXIDOREDUCTASE"/>
    <property type="match status" value="1"/>
</dbReference>
<feature type="non-terminal residue" evidence="3">
    <location>
        <position position="142"/>
    </location>
</feature>
<dbReference type="Gene3D" id="3.40.250.10">
    <property type="entry name" value="Rhodanese-like domain"/>
    <property type="match status" value="1"/>
</dbReference>
<dbReference type="SUPFAM" id="SSF52821">
    <property type="entry name" value="Rhodanese/Cell cycle control phosphatase"/>
    <property type="match status" value="1"/>
</dbReference>
<dbReference type="EMBL" id="UOFM01000069">
    <property type="protein sequence ID" value="VAW73540.1"/>
    <property type="molecule type" value="Genomic_DNA"/>
</dbReference>
<gene>
    <name evidence="3" type="ORF">MNBD_GAMMA14-2518</name>
</gene>
<feature type="transmembrane region" description="Helical" evidence="1">
    <location>
        <begin position="12"/>
        <end position="30"/>
    </location>
</feature>
<keyword evidence="1" id="KW-1133">Transmembrane helix</keyword>
<dbReference type="SMART" id="SM00450">
    <property type="entry name" value="RHOD"/>
    <property type="match status" value="1"/>
</dbReference>
<dbReference type="InterPro" id="IPR001763">
    <property type="entry name" value="Rhodanese-like_dom"/>
</dbReference>
<accession>A0A3B0Y9Q4</accession>
<dbReference type="AlphaFoldDB" id="A0A3B0Y9Q4"/>
<protein>
    <recommendedName>
        <fullName evidence="2">Rhodanese domain-containing protein</fullName>
    </recommendedName>
</protein>
<dbReference type="Pfam" id="PF00581">
    <property type="entry name" value="Rhodanese"/>
    <property type="match status" value="1"/>
</dbReference>
<sequence>MNFARILEFSGNHPVLMLAFVGTLALLLFLELGRHFGRMKSVGPVKAIQLNNREDAVFLDIRDDGEYRNGHIPNTLHIPLKQLADRVSELDKYRDRPIIACCRSGNRSSAAGSILAKQGFERVYNLDGGINAWQSANLPVNK</sequence>
<proteinExistence type="predicted"/>
<dbReference type="InterPro" id="IPR036873">
    <property type="entry name" value="Rhodanese-like_dom_sf"/>
</dbReference>